<evidence type="ECO:0000313" key="2">
    <source>
        <dbReference type="EMBL" id="KAF0687254.1"/>
    </source>
</evidence>
<reference evidence="3 4" key="1">
    <citation type="submission" date="2019-03" db="EMBL/GenBank/DDBJ databases">
        <authorList>
            <person name="Gaulin E."/>
            <person name="Dumas B."/>
        </authorList>
    </citation>
    <scope>NUCLEOTIDE SEQUENCE [LARGE SCALE GENOMIC DNA]</scope>
    <source>
        <strain evidence="3">CBS 568.67</strain>
    </source>
</reference>
<evidence type="ECO:0000313" key="3">
    <source>
        <dbReference type="EMBL" id="VFT97658.1"/>
    </source>
</evidence>
<name>A0A485LHS7_9STRA</name>
<dbReference type="OrthoDB" id="74604at2759"/>
<accession>A0A485LHS7</accession>
<dbReference type="Proteomes" id="UP000332933">
    <property type="component" value="Unassembled WGS sequence"/>
</dbReference>
<keyword evidence="1" id="KW-0732">Signal</keyword>
<dbReference type="EMBL" id="CAADRA010006979">
    <property type="protein sequence ID" value="VFT97658.1"/>
    <property type="molecule type" value="Genomic_DNA"/>
</dbReference>
<reference evidence="2" key="2">
    <citation type="submission" date="2019-06" db="EMBL/GenBank/DDBJ databases">
        <title>Genomics analysis of Aphanomyces spp. identifies a new class of oomycete effector associated with host adaptation.</title>
        <authorList>
            <person name="Gaulin E."/>
        </authorList>
    </citation>
    <scope>NUCLEOTIDE SEQUENCE</scope>
    <source>
        <strain evidence="2">CBS 578.67</strain>
    </source>
</reference>
<dbReference type="Gene3D" id="3.10.450.10">
    <property type="match status" value="1"/>
</dbReference>
<sequence length="133" mass="14238">MRGYMTSMLVAALCLATTASAHQRTGGYSETDLDTDLKATFFSAVSNPALYSNANDSAVCVTKFGKVYQQVVSGTNYKFHVLGCAVDAAANANDGCDCGTRAIGKYDIVVYIQSWTNTVQVTSVTPKQPHHEL</sequence>
<dbReference type="InterPro" id="IPR046350">
    <property type="entry name" value="Cystatin_sf"/>
</dbReference>
<organism evidence="3 4">
    <name type="scientific">Aphanomyces stellatus</name>
    <dbReference type="NCBI Taxonomy" id="120398"/>
    <lineage>
        <taxon>Eukaryota</taxon>
        <taxon>Sar</taxon>
        <taxon>Stramenopiles</taxon>
        <taxon>Oomycota</taxon>
        <taxon>Saprolegniomycetes</taxon>
        <taxon>Saprolegniales</taxon>
        <taxon>Verrucalvaceae</taxon>
        <taxon>Aphanomyces</taxon>
    </lineage>
</organism>
<evidence type="ECO:0000256" key="1">
    <source>
        <dbReference type="SAM" id="SignalP"/>
    </source>
</evidence>
<dbReference type="SUPFAM" id="SSF54403">
    <property type="entry name" value="Cystatin/monellin"/>
    <property type="match status" value="1"/>
</dbReference>
<protein>
    <submittedName>
        <fullName evidence="3">Aste57867_20983 protein</fullName>
    </submittedName>
</protein>
<proteinExistence type="predicted"/>
<feature type="signal peptide" evidence="1">
    <location>
        <begin position="1"/>
        <end position="21"/>
    </location>
</feature>
<dbReference type="EMBL" id="VJMH01006953">
    <property type="protein sequence ID" value="KAF0687254.1"/>
    <property type="molecule type" value="Genomic_DNA"/>
</dbReference>
<keyword evidence="4" id="KW-1185">Reference proteome</keyword>
<dbReference type="AlphaFoldDB" id="A0A485LHS7"/>
<evidence type="ECO:0000313" key="4">
    <source>
        <dbReference type="Proteomes" id="UP000332933"/>
    </source>
</evidence>
<feature type="chain" id="PRO_5036116521" evidence="1">
    <location>
        <begin position="22"/>
        <end position="133"/>
    </location>
</feature>
<gene>
    <name evidence="3" type="primary">Aste57867_20983</name>
    <name evidence="2" type="ORF">As57867_020915</name>
    <name evidence="3" type="ORF">ASTE57867_20983</name>
</gene>